<sequence length="48" mass="5411">MRTRTAPRRTWSPAIARTSVAQPGTRLASVTMSAAMRASSRRTWVYCR</sequence>
<keyword evidence="2" id="KW-1185">Reference proteome</keyword>
<gene>
    <name evidence="1" type="ORF">K1J50_06710</name>
</gene>
<comment type="caution">
    <text evidence="1">The sequence shown here is derived from an EMBL/GenBank/DDBJ whole genome shotgun (WGS) entry which is preliminary data.</text>
</comment>
<evidence type="ECO:0000313" key="2">
    <source>
        <dbReference type="Proteomes" id="UP001519924"/>
    </source>
</evidence>
<protein>
    <submittedName>
        <fullName evidence="1">Uncharacterized protein</fullName>
    </submittedName>
</protein>
<dbReference type="EMBL" id="JAHZUY010000011">
    <property type="protein sequence ID" value="MBW8269177.1"/>
    <property type="molecule type" value="Genomic_DNA"/>
</dbReference>
<dbReference type="RefSeq" id="WP_220116935.1">
    <property type="nucleotide sequence ID" value="NZ_JAHZUY010000011.1"/>
</dbReference>
<proteinExistence type="predicted"/>
<evidence type="ECO:0000313" key="1">
    <source>
        <dbReference type="EMBL" id="MBW8269177.1"/>
    </source>
</evidence>
<dbReference type="Proteomes" id="UP001519924">
    <property type="component" value="Unassembled WGS sequence"/>
</dbReference>
<organism evidence="1 2">
    <name type="scientific">Caldovatus aquaticus</name>
    <dbReference type="NCBI Taxonomy" id="2865671"/>
    <lineage>
        <taxon>Bacteria</taxon>
        <taxon>Pseudomonadati</taxon>
        <taxon>Pseudomonadota</taxon>
        <taxon>Alphaproteobacteria</taxon>
        <taxon>Acetobacterales</taxon>
        <taxon>Roseomonadaceae</taxon>
        <taxon>Caldovatus</taxon>
    </lineage>
</organism>
<reference evidence="1 2" key="1">
    <citation type="submission" date="2021-08" db="EMBL/GenBank/DDBJ databases">
        <title>Caldovatus sediminis gen. nov., sp. nov., a moderately thermophilic bacterium isolated from a hot spring.</title>
        <authorList>
            <person name="Hu C.-J."/>
            <person name="Li W.-J."/>
            <person name="Xian W.-D."/>
        </authorList>
    </citation>
    <scope>NUCLEOTIDE SEQUENCE [LARGE SCALE GENOMIC DNA]</scope>
    <source>
        <strain evidence="1 2">SYSU G05006</strain>
    </source>
</reference>
<accession>A0ABS7F0L9</accession>
<name>A0ABS7F0L9_9PROT</name>